<evidence type="ECO:0000313" key="6">
    <source>
        <dbReference type="EMBL" id="ORY58014.1"/>
    </source>
</evidence>
<dbReference type="EC" id="2.7.-.-" evidence="4"/>
<keyword evidence="7" id="KW-1185">Reference proteome</keyword>
<reference evidence="6 7" key="1">
    <citation type="submission" date="2016-07" db="EMBL/GenBank/DDBJ databases">
        <title>Pervasive Adenine N6-methylation of Active Genes in Fungi.</title>
        <authorList>
            <consortium name="DOE Joint Genome Institute"/>
            <person name="Mondo S.J."/>
            <person name="Dannebaum R.O."/>
            <person name="Kuo R.C."/>
            <person name="Labutti K."/>
            <person name="Haridas S."/>
            <person name="Kuo A."/>
            <person name="Salamov A."/>
            <person name="Ahrendt S.R."/>
            <person name="Lipzen A."/>
            <person name="Sullivan W."/>
            <person name="Andreopoulos W.B."/>
            <person name="Clum A."/>
            <person name="Lindquist E."/>
            <person name="Daum C."/>
            <person name="Ramamoorthy G.K."/>
            <person name="Gryganskyi A."/>
            <person name="Culley D."/>
            <person name="Magnuson J.K."/>
            <person name="James T.Y."/>
            <person name="O'Malley M.A."/>
            <person name="Stajich J.E."/>
            <person name="Spatafora J.W."/>
            <person name="Visel A."/>
            <person name="Grigoriev I.V."/>
        </authorList>
    </citation>
    <scope>NUCLEOTIDE SEQUENCE [LARGE SCALE GENOMIC DNA]</scope>
    <source>
        <strain evidence="6 7">62-1032</strain>
    </source>
</reference>
<dbReference type="SUPFAM" id="SSF56104">
    <property type="entry name" value="SAICAR synthase-like"/>
    <property type="match status" value="1"/>
</dbReference>
<dbReference type="STRING" id="106004.A0A1Y2DFZ8"/>
<evidence type="ECO:0000313" key="7">
    <source>
        <dbReference type="Proteomes" id="UP000193467"/>
    </source>
</evidence>
<dbReference type="PANTHER" id="PTHR12400">
    <property type="entry name" value="INOSITOL POLYPHOSPHATE KINASE"/>
    <property type="match status" value="1"/>
</dbReference>
<evidence type="ECO:0000256" key="4">
    <source>
        <dbReference type="RuleBase" id="RU363090"/>
    </source>
</evidence>
<keyword evidence="2 4" id="KW-0808">Transferase</keyword>
<evidence type="ECO:0000256" key="3">
    <source>
        <dbReference type="ARBA" id="ARBA00022777"/>
    </source>
</evidence>
<dbReference type="AlphaFoldDB" id="A0A1Y2DFZ8"/>
<protein>
    <recommendedName>
        <fullName evidence="4">Kinase</fullName>
        <ecNumber evidence="4">2.7.-.-</ecNumber>
    </recommendedName>
</protein>
<comment type="similarity">
    <text evidence="1 4">Belongs to the inositol phosphokinase (IPK) family.</text>
</comment>
<organism evidence="6 7">
    <name type="scientific">Leucosporidium creatinivorum</name>
    <dbReference type="NCBI Taxonomy" id="106004"/>
    <lineage>
        <taxon>Eukaryota</taxon>
        <taxon>Fungi</taxon>
        <taxon>Dikarya</taxon>
        <taxon>Basidiomycota</taxon>
        <taxon>Pucciniomycotina</taxon>
        <taxon>Microbotryomycetes</taxon>
        <taxon>Leucosporidiales</taxon>
        <taxon>Leucosporidium</taxon>
    </lineage>
</organism>
<dbReference type="Proteomes" id="UP000193467">
    <property type="component" value="Unassembled WGS sequence"/>
</dbReference>
<dbReference type="EMBL" id="MCGR01000080">
    <property type="protein sequence ID" value="ORY58014.1"/>
    <property type="molecule type" value="Genomic_DNA"/>
</dbReference>
<dbReference type="Pfam" id="PF03770">
    <property type="entry name" value="IPK"/>
    <property type="match status" value="2"/>
</dbReference>
<dbReference type="GO" id="GO:0000824">
    <property type="term" value="F:inositol-1,4,5,6-tetrakisphosphate 3-kinase activity"/>
    <property type="evidence" value="ECO:0007669"/>
    <property type="project" value="TreeGrafter"/>
</dbReference>
<dbReference type="InParanoid" id="A0A1Y2DFZ8"/>
<dbReference type="GO" id="GO:0005737">
    <property type="term" value="C:cytoplasm"/>
    <property type="evidence" value="ECO:0007669"/>
    <property type="project" value="TreeGrafter"/>
</dbReference>
<dbReference type="PANTHER" id="PTHR12400:SF108">
    <property type="entry name" value="KINASE"/>
    <property type="match status" value="1"/>
</dbReference>
<proteinExistence type="inferred from homology"/>
<dbReference type="OrthoDB" id="338650at2759"/>
<dbReference type="InterPro" id="IPR005522">
    <property type="entry name" value="IPK"/>
</dbReference>
<dbReference type="GO" id="GO:0005634">
    <property type="term" value="C:nucleus"/>
    <property type="evidence" value="ECO:0007669"/>
    <property type="project" value="TreeGrafter"/>
</dbReference>
<dbReference type="InterPro" id="IPR038286">
    <property type="entry name" value="IPK_sf"/>
</dbReference>
<evidence type="ECO:0000256" key="5">
    <source>
        <dbReference type="SAM" id="MobiDB-lite"/>
    </source>
</evidence>
<accession>A0A1Y2DFZ8</accession>
<dbReference type="GO" id="GO:0046854">
    <property type="term" value="P:phosphatidylinositol phosphate biosynthetic process"/>
    <property type="evidence" value="ECO:0007669"/>
    <property type="project" value="TreeGrafter"/>
</dbReference>
<dbReference type="GO" id="GO:0008440">
    <property type="term" value="F:inositol-1,4,5-trisphosphate 3-kinase activity"/>
    <property type="evidence" value="ECO:0007669"/>
    <property type="project" value="TreeGrafter"/>
</dbReference>
<name>A0A1Y2DFZ8_9BASI</name>
<feature type="region of interest" description="Disordered" evidence="5">
    <location>
        <begin position="270"/>
        <end position="304"/>
    </location>
</feature>
<comment type="caution">
    <text evidence="6">The sequence shown here is derived from an EMBL/GenBank/DDBJ whole genome shotgun (WGS) entry which is preliminary data.</text>
</comment>
<gene>
    <name evidence="6" type="ORF">BCR35DRAFT_315828</name>
</gene>
<sequence>MSAAPQRFAQVGGHASTLVLSAGDSSIVNKPASAAEHQWYTALGPSLGVEDLIGGWTPAFYGTLTLQGKMGEDGQTVQSVEAEQIAASQMLVLENLTYRFLRPNVLDIKLGTQLFDEDASAEKQERMTKAAAATTSKQTGVRLTGFQVWDSTTQAFVTTPKAFGKTITVADLPTGISRFFYPPLSPALPFELADSASTSSTSSNPATSARPSPLPEDLLIPIFSAIILRLKQMERMLSSLEIRVRGSSLLIVVEGDPAALAAAVDRVQAEAANPSSRPGAEEEDDDSDAESVSTTDGEGNAKPHTLLPFDVKWIDFAHARAAPGEGKDEGLILGVKTTRELLEGLRERLKAGEEESA</sequence>
<dbReference type="Gene3D" id="3.30.470.160">
    <property type="entry name" value="Inositol polyphosphate kinase"/>
    <property type="match status" value="1"/>
</dbReference>
<dbReference type="GO" id="GO:0032958">
    <property type="term" value="P:inositol phosphate biosynthetic process"/>
    <property type="evidence" value="ECO:0007669"/>
    <property type="project" value="InterPro"/>
</dbReference>
<evidence type="ECO:0000256" key="2">
    <source>
        <dbReference type="ARBA" id="ARBA00022679"/>
    </source>
</evidence>
<keyword evidence="3 4" id="KW-0418">Kinase</keyword>
<evidence type="ECO:0000256" key="1">
    <source>
        <dbReference type="ARBA" id="ARBA00007374"/>
    </source>
</evidence>